<name>A0AA96F6D3_9MICO</name>
<dbReference type="PANTHER" id="PTHR14136">
    <property type="entry name" value="BTB_POZ DOMAIN-CONTAINING PROTEIN KCTD9"/>
    <property type="match status" value="1"/>
</dbReference>
<dbReference type="RefSeq" id="WP_313498110.1">
    <property type="nucleotide sequence ID" value="NZ_CP134879.1"/>
</dbReference>
<evidence type="ECO:0000313" key="2">
    <source>
        <dbReference type="EMBL" id="WNM24412.1"/>
    </source>
</evidence>
<dbReference type="InterPro" id="IPR001646">
    <property type="entry name" value="5peptide_repeat"/>
</dbReference>
<protein>
    <submittedName>
        <fullName evidence="2">Pentapeptide repeat-containing protein</fullName>
    </submittedName>
</protein>
<gene>
    <name evidence="2" type="ORF">RN606_13765</name>
</gene>
<dbReference type="PANTHER" id="PTHR14136:SF17">
    <property type="entry name" value="BTB_POZ DOMAIN-CONTAINING PROTEIN KCTD9"/>
    <property type="match status" value="1"/>
</dbReference>
<organism evidence="2 3">
    <name type="scientific">Demequina capsici</name>
    <dbReference type="NCBI Taxonomy" id="3075620"/>
    <lineage>
        <taxon>Bacteria</taxon>
        <taxon>Bacillati</taxon>
        <taxon>Actinomycetota</taxon>
        <taxon>Actinomycetes</taxon>
        <taxon>Micrococcales</taxon>
        <taxon>Demequinaceae</taxon>
        <taxon>Demequina</taxon>
    </lineage>
</organism>
<accession>A0AA96F6D3</accession>
<feature type="region of interest" description="Disordered" evidence="1">
    <location>
        <begin position="1"/>
        <end position="24"/>
    </location>
</feature>
<dbReference type="AlphaFoldDB" id="A0AA96F6D3"/>
<dbReference type="InterPro" id="IPR051082">
    <property type="entry name" value="Pentapeptide-BTB/POZ_domain"/>
</dbReference>
<dbReference type="Gene3D" id="2.160.20.80">
    <property type="entry name" value="E3 ubiquitin-protein ligase SopA"/>
    <property type="match status" value="1"/>
</dbReference>
<dbReference type="Proteomes" id="UP001304125">
    <property type="component" value="Chromosome"/>
</dbReference>
<feature type="compositionally biased region" description="Basic residues" evidence="1">
    <location>
        <begin position="1"/>
        <end position="10"/>
    </location>
</feature>
<dbReference type="EMBL" id="CP134879">
    <property type="protein sequence ID" value="WNM24412.1"/>
    <property type="molecule type" value="Genomic_DNA"/>
</dbReference>
<dbReference type="SUPFAM" id="SSF141571">
    <property type="entry name" value="Pentapeptide repeat-like"/>
    <property type="match status" value="1"/>
</dbReference>
<evidence type="ECO:0000313" key="3">
    <source>
        <dbReference type="Proteomes" id="UP001304125"/>
    </source>
</evidence>
<proteinExistence type="predicted"/>
<evidence type="ECO:0000256" key="1">
    <source>
        <dbReference type="SAM" id="MobiDB-lite"/>
    </source>
</evidence>
<keyword evidence="3" id="KW-1185">Reference proteome</keyword>
<reference evidence="2 3" key="1">
    <citation type="submission" date="2023-09" db="EMBL/GenBank/DDBJ databases">
        <title>Demequina sp. a novel bacteria isolated from Capsicum annuum.</title>
        <authorList>
            <person name="Humaira Z."/>
            <person name="Lee J."/>
            <person name="Cho D."/>
        </authorList>
    </citation>
    <scope>NUCLEOTIDE SEQUENCE [LARGE SCALE GENOMIC DNA]</scope>
    <source>
        <strain evidence="2 3">OYTSA14</strain>
    </source>
</reference>
<dbReference type="Pfam" id="PF00805">
    <property type="entry name" value="Pentapeptide"/>
    <property type="match status" value="2"/>
</dbReference>
<sequence length="230" mass="24921">MASSPTHRRAAQPEKGLQPPRQPELALDDLAEGFPGDLTPHDRCDGLRFTDVDLAGRDLTGTTIAECELTGCDLHETRLDLSRILETRIVRANAPVLKAARSTWHEARIESSRLGAVELYEAELDTFAVTGSKLSFVNLRGATLKDVTLTDCVIDELDLSQATAERIAFRDCRIDTLLLHGARLQRVDLTGADLHTIGGLDSARGIIVSSEQLLALAPVLAAHLGIDVID</sequence>